<dbReference type="CDD" id="cd09872">
    <property type="entry name" value="PIN_Sll0205-like"/>
    <property type="match status" value="1"/>
</dbReference>
<dbReference type="PANTHER" id="PTHR36173">
    <property type="entry name" value="RIBONUCLEASE VAPC16-RELATED"/>
    <property type="match status" value="1"/>
</dbReference>
<dbReference type="InterPro" id="IPR002716">
    <property type="entry name" value="PIN_dom"/>
</dbReference>
<dbReference type="PANTHER" id="PTHR36173:SF2">
    <property type="entry name" value="RIBONUCLEASE VAPC16"/>
    <property type="match status" value="1"/>
</dbReference>
<feature type="domain" description="PIN" evidence="1">
    <location>
        <begin position="3"/>
        <end position="121"/>
    </location>
</feature>
<evidence type="ECO:0000259" key="1">
    <source>
        <dbReference type="Pfam" id="PF01850"/>
    </source>
</evidence>
<dbReference type="EMBL" id="CP119311">
    <property type="protein sequence ID" value="WEK37239.1"/>
    <property type="molecule type" value="Genomic_DNA"/>
</dbReference>
<evidence type="ECO:0000313" key="3">
    <source>
        <dbReference type="Proteomes" id="UP001220610"/>
    </source>
</evidence>
<dbReference type="Pfam" id="PF01850">
    <property type="entry name" value="PIN"/>
    <property type="match status" value="1"/>
</dbReference>
<dbReference type="InterPro" id="IPR052919">
    <property type="entry name" value="TA_system_RNase"/>
</dbReference>
<organism evidence="2 3">
    <name type="scientific">Candidatus Pseudobacter hemicellulosilyticus</name>
    <dbReference type="NCBI Taxonomy" id="3121375"/>
    <lineage>
        <taxon>Bacteria</taxon>
        <taxon>Pseudomonadati</taxon>
        <taxon>Bacteroidota</taxon>
        <taxon>Chitinophagia</taxon>
        <taxon>Chitinophagales</taxon>
        <taxon>Chitinophagaceae</taxon>
        <taxon>Pseudobacter</taxon>
    </lineage>
</organism>
<dbReference type="InterPro" id="IPR041705">
    <property type="entry name" value="PIN_Sll0205"/>
</dbReference>
<reference evidence="2" key="1">
    <citation type="submission" date="2023-03" db="EMBL/GenBank/DDBJ databases">
        <title>Andean soil-derived lignocellulolytic bacterial consortium as a source of novel taxa and putative plastic-active enzymes.</title>
        <authorList>
            <person name="Diaz-Garcia L."/>
            <person name="Chuvochina M."/>
            <person name="Feuerriegel G."/>
            <person name="Bunk B."/>
            <person name="Sproer C."/>
            <person name="Streit W.R."/>
            <person name="Rodriguez L.M."/>
            <person name="Overmann J."/>
            <person name="Jimenez D.J."/>
        </authorList>
    </citation>
    <scope>NUCLEOTIDE SEQUENCE</scope>
    <source>
        <strain evidence="2">MAG 7</strain>
    </source>
</reference>
<gene>
    <name evidence="2" type="ORF">P0Y53_06980</name>
</gene>
<evidence type="ECO:0000313" key="2">
    <source>
        <dbReference type="EMBL" id="WEK37239.1"/>
    </source>
</evidence>
<sequence length="127" mass="15109">MKYLIDTHTFIWYINGERGLSRTAFGYLENQSTEKYVSIVSLWEIAIKFHLGRLRLKMSFIELENYAQTRDLTILPVKFKHICRLLTLPHLHRDPFDRFLISQAFAEELVLISKDTRFAAYQVPTIW</sequence>
<dbReference type="InterPro" id="IPR029060">
    <property type="entry name" value="PIN-like_dom_sf"/>
</dbReference>
<dbReference type="SUPFAM" id="SSF88723">
    <property type="entry name" value="PIN domain-like"/>
    <property type="match status" value="1"/>
</dbReference>
<proteinExistence type="predicted"/>
<dbReference type="Gene3D" id="3.40.50.1010">
    <property type="entry name" value="5'-nuclease"/>
    <property type="match status" value="1"/>
</dbReference>
<name>A0AAJ5WTR8_9BACT</name>
<accession>A0AAJ5WTR8</accession>
<dbReference type="AlphaFoldDB" id="A0AAJ5WTR8"/>
<protein>
    <submittedName>
        <fullName evidence="2">Type II toxin-antitoxin system VapC family toxin</fullName>
    </submittedName>
</protein>
<dbReference type="Proteomes" id="UP001220610">
    <property type="component" value="Chromosome"/>
</dbReference>